<dbReference type="PIRSF" id="PIRSF034834">
    <property type="entry name" value="PduT"/>
    <property type="match status" value="1"/>
</dbReference>
<keyword evidence="2" id="KW-1283">Bacterial microcompartment</keyword>
<dbReference type="Pfam" id="PF00936">
    <property type="entry name" value="BMC"/>
    <property type="match status" value="2"/>
</dbReference>
<sequence length="184" mass="19964">MNKSIGALEFISISRGMYVADAIVKKAEVEIIYFRTICPGKFLIIVSGNEGEVDTAIDFGVSIGGKTLFDNFKVHAVSPSIIEGIRGRYEPVEKLDAVGIVETRMVCTGIKALDTVLKSADVKILRIYLAFSIGGKMVFAVTGSVSSIEHGISGCKQLLSESERENIAIIPSPNRDILENLLKR</sequence>
<dbReference type="Proteomes" id="UP000198806">
    <property type="component" value="Unassembled WGS sequence"/>
</dbReference>
<evidence type="ECO:0000256" key="2">
    <source>
        <dbReference type="ARBA" id="ARBA00024446"/>
    </source>
</evidence>
<dbReference type="STRING" id="1527.SAMN04489757_14315"/>
<evidence type="ECO:0000259" key="4">
    <source>
        <dbReference type="PROSITE" id="PS51930"/>
    </source>
</evidence>
<dbReference type="Gene3D" id="3.30.70.1710">
    <property type="match status" value="2"/>
</dbReference>
<evidence type="ECO:0000313" key="5">
    <source>
        <dbReference type="EMBL" id="SFO58684.1"/>
    </source>
</evidence>
<dbReference type="InterPro" id="IPR000249">
    <property type="entry name" value="BMC_dom"/>
</dbReference>
<dbReference type="CDD" id="cd07054">
    <property type="entry name" value="BMC_PduT_repeat2"/>
    <property type="match status" value="1"/>
</dbReference>
<dbReference type="EMBL" id="FOWD01000043">
    <property type="protein sequence ID" value="SFO58684.1"/>
    <property type="molecule type" value="Genomic_DNA"/>
</dbReference>
<dbReference type="GO" id="GO:0031469">
    <property type="term" value="C:bacterial microcompartment"/>
    <property type="evidence" value="ECO:0007669"/>
    <property type="project" value="UniProtKB-SubCell"/>
</dbReference>
<dbReference type="PANTHER" id="PTHR33941:SF11">
    <property type="entry name" value="BACTERIAL MICROCOMPARTMENT SHELL PROTEIN PDUJ"/>
    <property type="match status" value="1"/>
</dbReference>
<dbReference type="SUPFAM" id="SSF143414">
    <property type="entry name" value="CcmK-like"/>
    <property type="match status" value="2"/>
</dbReference>
<protein>
    <submittedName>
        <fullName evidence="5">PduT-like ethanolamine utilization protein</fullName>
    </submittedName>
</protein>
<dbReference type="InterPro" id="IPR044872">
    <property type="entry name" value="CcmK/CsoS1_BMC"/>
</dbReference>
<dbReference type="AlphaFoldDB" id="A0A1I5IDX6"/>
<dbReference type="OrthoDB" id="9791973at2"/>
<gene>
    <name evidence="5" type="ORF">SAMN04489757_14315</name>
</gene>
<dbReference type="InterPro" id="IPR011238">
    <property type="entry name" value="Micro_shell_prot_PduT"/>
</dbReference>
<dbReference type="PANTHER" id="PTHR33941">
    <property type="entry name" value="PROPANEDIOL UTILIZATION PROTEIN PDUA"/>
    <property type="match status" value="1"/>
</dbReference>
<keyword evidence="6" id="KW-1185">Reference proteome</keyword>
<proteinExistence type="inferred from homology"/>
<reference evidence="5 6" key="1">
    <citation type="submission" date="2016-10" db="EMBL/GenBank/DDBJ databases">
        <authorList>
            <person name="de Groot N.N."/>
        </authorList>
    </citation>
    <scope>NUCLEOTIDE SEQUENCE [LARGE SCALE GENOMIC DNA]</scope>
    <source>
        <strain evidence="5 6">DSM 1283</strain>
    </source>
</reference>
<evidence type="ECO:0000256" key="3">
    <source>
        <dbReference type="PROSITE-ProRule" id="PRU01278"/>
    </source>
</evidence>
<evidence type="ECO:0000313" key="6">
    <source>
        <dbReference type="Proteomes" id="UP000198806"/>
    </source>
</evidence>
<dbReference type="InterPro" id="IPR050575">
    <property type="entry name" value="BMC_shell"/>
</dbReference>
<evidence type="ECO:0000256" key="1">
    <source>
        <dbReference type="ARBA" id="ARBA00024322"/>
    </source>
</evidence>
<name>A0A1I5IDX6_9FIRM</name>
<feature type="domain" description="BMC" evidence="4">
    <location>
        <begin position="97"/>
        <end position="182"/>
    </location>
</feature>
<dbReference type="PROSITE" id="PS51930">
    <property type="entry name" value="BMC_2"/>
    <property type="match status" value="2"/>
</dbReference>
<accession>A0A1I5IDX6</accession>
<organism evidence="5 6">
    <name type="scientific">Anaerocolumna aminovalerica</name>
    <dbReference type="NCBI Taxonomy" id="1527"/>
    <lineage>
        <taxon>Bacteria</taxon>
        <taxon>Bacillati</taxon>
        <taxon>Bacillota</taxon>
        <taxon>Clostridia</taxon>
        <taxon>Lachnospirales</taxon>
        <taxon>Lachnospiraceae</taxon>
        <taxon>Anaerocolumna</taxon>
    </lineage>
</organism>
<comment type="subcellular location">
    <subcellularLocation>
        <location evidence="1">Bacterial microcompartment</location>
    </subcellularLocation>
</comment>
<dbReference type="RefSeq" id="WP_091688394.1">
    <property type="nucleotide sequence ID" value="NZ_BAABFM010000045.1"/>
</dbReference>
<dbReference type="InterPro" id="IPR037233">
    <property type="entry name" value="CcmK-like_sf"/>
</dbReference>
<comment type="similarity">
    <text evidence="3">Belongs to the bacterial microcompartments protein family.</text>
</comment>
<dbReference type="CDD" id="cd07053">
    <property type="entry name" value="BMC_PduT_repeat1"/>
    <property type="match status" value="1"/>
</dbReference>
<feature type="domain" description="BMC" evidence="4">
    <location>
        <begin position="4"/>
        <end position="90"/>
    </location>
</feature>
<dbReference type="SMART" id="SM00877">
    <property type="entry name" value="BMC"/>
    <property type="match status" value="2"/>
</dbReference>